<accession>A0ACC3B9L8</accession>
<sequence>MIIALSIAYSGSSSNDRSTVSTAIYDGKCSVAGGWASGIHALINALSTGLLAASNFAMQTLSAPSREDVDVAHSKGKWLDIGTFSYRNILAMDNRRKGIWYNSVVFSSMGTNLYGVVSIPDDLGWNEMLSNGNNYTAERIYKEIGYSAQDLQAEIFNGTMKNLTLEECVDAYAVEYNTHRTTVVLVADREHFNNYSSLEAFYERPTNCNKEDVMGLINRGKCIISSFITAVVLFHIGSGQRYPNKVTLKTSWETGFGKPSSVAMIGQAAQSVMEVVLLSNMPQLVLSILYFLSNGVLINMVVAAEYNDYAIHRNTLRVSWPKGQQRSTRYLSLPYRYRVPFVVFAVALHWLMSQSLFFIQVRLFDIDGRVIERWSTTRLSGAVTNSLTDATLVPHPLYGTPAKDAVNFVAFGVNTKPRTGFNIVAYFEAWNENWPCITHDYHVNVSAVQDQFDIFVGMKDVKRILFLGGWVFSTEMDTFAIFREGVTDVNRQIFADNVANFIKEHNLDGADFDWEYPGAPDIPGIPPGGKSDGTNYVKSLKIVRKALPTGKTLSIAVPASYWYLLGFHPVEDFEPLLDHIIFMTYDLHGQWDYGNKWESSGCPNRDCLRSYVNYTETLTVMSMITKAGMPTNKVVMGITRYDSSFKVTMYWPDVHICWSGVSRSKGPLHRNCWWFDDESRSDILVYNETEWVAYMSENIWGNRALKYGALNVAGVSSWAVDLQSMYSVPNAGPFPTFDTDYETIEAILKDEFKSSWEKYHGLMKDGYNRKFGTDITDKYGIDPKWLEYGNRLVSPGVGCGTAEDLSCREWWIRYPRRKHDITIPNPKDIIKSALTNLMDFEKMLSSAATDAMAMLYTGETSDVPTASELPVYMTEFAIKSMKKAVDAAKMVERDEQKQAILGFVMAFLLLVPALGQAADSFSLTTVGRILVMTGAAGDAALGVYGVVEDPQSAVISLFTALIGLKGITGVEKTAGIRCDMFSKESSFRPNIMAPRRRLERRKFFEILDNYYPLGTIEEPYHVKYSKPASMSERFFNRDLEIRNYLKCGPGKMFIILPMDLYFDHRMGLLNTRHFDPQMPGTSLFVVRTKDVIDLNPDVIDGVDQRETDQVVQTLNEMFRTEVVRHPEAMFVVFPRYAAGNEGVAIEGESERHPRAGATVLTRYWVTERLVDKPRISSHSFFEEFFDKGDSSD</sequence>
<evidence type="ECO:0000313" key="2">
    <source>
        <dbReference type="Proteomes" id="UP001177260"/>
    </source>
</evidence>
<proteinExistence type="predicted"/>
<protein>
    <submittedName>
        <fullName evidence="1">Uncharacterized protein</fullName>
    </submittedName>
</protein>
<name>A0ACC3B9L8_9EURO</name>
<evidence type="ECO:0000313" key="1">
    <source>
        <dbReference type="EMBL" id="KAK1147060.1"/>
    </source>
</evidence>
<reference evidence="1 2" key="1">
    <citation type="journal article" date="2023" name="ACS Omega">
        <title>Identification of the Neoaspergillic Acid Biosynthesis Gene Cluster by Establishing an In Vitro CRISPR-Ribonucleoprotein Genetic System in Aspergillus melleus.</title>
        <authorList>
            <person name="Yuan B."/>
            <person name="Grau M.F."/>
            <person name="Murata R.M."/>
            <person name="Torok T."/>
            <person name="Venkateswaran K."/>
            <person name="Stajich J.E."/>
            <person name="Wang C.C.C."/>
        </authorList>
    </citation>
    <scope>NUCLEOTIDE SEQUENCE [LARGE SCALE GENOMIC DNA]</scope>
    <source>
        <strain evidence="1 2">IMV 1140</strain>
    </source>
</reference>
<dbReference type="Proteomes" id="UP001177260">
    <property type="component" value="Unassembled WGS sequence"/>
</dbReference>
<comment type="caution">
    <text evidence="1">The sequence shown here is derived from an EMBL/GenBank/DDBJ whole genome shotgun (WGS) entry which is preliminary data.</text>
</comment>
<keyword evidence="2" id="KW-1185">Reference proteome</keyword>
<gene>
    <name evidence="1" type="ORF">N8T08_001799</name>
</gene>
<organism evidence="1 2">
    <name type="scientific">Aspergillus melleus</name>
    <dbReference type="NCBI Taxonomy" id="138277"/>
    <lineage>
        <taxon>Eukaryota</taxon>
        <taxon>Fungi</taxon>
        <taxon>Dikarya</taxon>
        <taxon>Ascomycota</taxon>
        <taxon>Pezizomycotina</taxon>
        <taxon>Eurotiomycetes</taxon>
        <taxon>Eurotiomycetidae</taxon>
        <taxon>Eurotiales</taxon>
        <taxon>Aspergillaceae</taxon>
        <taxon>Aspergillus</taxon>
        <taxon>Aspergillus subgen. Circumdati</taxon>
    </lineage>
</organism>
<dbReference type="EMBL" id="JAOPJF010000013">
    <property type="protein sequence ID" value="KAK1147060.1"/>
    <property type="molecule type" value="Genomic_DNA"/>
</dbReference>